<dbReference type="HOGENOM" id="CLU_162077_0_0_9"/>
<evidence type="ECO:0000313" key="1">
    <source>
        <dbReference type="EMBL" id="ABF32018.1"/>
    </source>
</evidence>
<dbReference type="KEGG" id="spk:MGAS9429_Spy0830"/>
<evidence type="ECO:0000313" key="2">
    <source>
        <dbReference type="Proteomes" id="UP000002433"/>
    </source>
</evidence>
<name>Q1CQR3_STRPC</name>
<accession>Q1CQR3</accession>
<dbReference type="AlphaFoldDB" id="Q1CQR3"/>
<gene>
    <name evidence="1" type="ordered locus">MGAS9429_Spy0830</name>
</gene>
<sequence>MNKRKVTTSKEILHNLDYEAISVTLDSNKIGKKVVPAGTILAGKDKSIFEDRKQKVETVTNEEVSTKEYVDGILFTDVDLTNGDAVGSCVYRGTINADKLADSSVAENYDDLEEVLPHIVFIKGGK</sequence>
<dbReference type="Proteomes" id="UP000002433">
    <property type="component" value="Chromosome"/>
</dbReference>
<dbReference type="RefSeq" id="WP_011527609.1">
    <property type="nucleotide sequence ID" value="NC_008021.1"/>
</dbReference>
<proteinExistence type="predicted"/>
<reference evidence="1 2" key="1">
    <citation type="journal article" date="2006" name="Proc. Natl. Acad. Sci. U.S.A.">
        <title>Molecular genetic anatomy of inter- and intraserotype variation in the human bacterial pathogen group A Streptococcus.</title>
        <authorList>
            <person name="Beres S.B."/>
            <person name="Richter E.W."/>
            <person name="Nagiec M.J."/>
            <person name="Sumby P."/>
            <person name="Porcella S.F."/>
            <person name="DeLeo F.R."/>
            <person name="Musser J.M."/>
        </authorList>
    </citation>
    <scope>NUCLEOTIDE SEQUENCE [LARGE SCALE GENOMIC DNA]</scope>
    <source>
        <strain evidence="1 2">MGAS9429</strain>
    </source>
</reference>
<organism evidence="1 2">
    <name type="scientific">Streptococcus pyogenes serotype M12 (strain MGAS9429)</name>
    <dbReference type="NCBI Taxonomy" id="370551"/>
    <lineage>
        <taxon>Bacteria</taxon>
        <taxon>Bacillati</taxon>
        <taxon>Bacillota</taxon>
        <taxon>Bacilli</taxon>
        <taxon>Lactobacillales</taxon>
        <taxon>Streptococcaceae</taxon>
        <taxon>Streptococcus</taxon>
    </lineage>
</organism>
<protein>
    <submittedName>
        <fullName evidence="1">Phage protein</fullName>
    </submittedName>
</protein>
<dbReference type="EMBL" id="CP000259">
    <property type="protein sequence ID" value="ABF32018.1"/>
    <property type="molecule type" value="Genomic_DNA"/>
</dbReference>